<feature type="domain" description="CobW/HypB/UreG nucleotide-binding" evidence="1">
    <location>
        <begin position="4"/>
        <end position="160"/>
    </location>
</feature>
<evidence type="ECO:0000313" key="2">
    <source>
        <dbReference type="EMBL" id="MBC9785614.1"/>
    </source>
</evidence>
<dbReference type="InterPro" id="IPR004392">
    <property type="entry name" value="Hyd_mat_HypB"/>
</dbReference>
<organism evidence="2 3">
    <name type="scientific">Heliobacterium chlorum</name>
    <dbReference type="NCBI Taxonomy" id="2698"/>
    <lineage>
        <taxon>Bacteria</taxon>
        <taxon>Bacillati</taxon>
        <taxon>Bacillota</taxon>
        <taxon>Clostridia</taxon>
        <taxon>Eubacteriales</taxon>
        <taxon>Heliobacteriaceae</taxon>
        <taxon>Heliobacterium</taxon>
    </lineage>
</organism>
<dbReference type="Proteomes" id="UP000617402">
    <property type="component" value="Unassembled WGS sequence"/>
</dbReference>
<reference evidence="2 3" key="1">
    <citation type="submission" date="2020-07" db="EMBL/GenBank/DDBJ databases">
        <title>Draft whole-genome sequence of Heliobacterium chlorum DSM 3682, type strain.</title>
        <authorList>
            <person name="Kyndt J.A."/>
            <person name="Meyer T.E."/>
            <person name="Imhoff J.F."/>
        </authorList>
    </citation>
    <scope>NUCLEOTIDE SEQUENCE [LARGE SCALE GENOMIC DNA]</scope>
    <source>
        <strain evidence="2 3">DSM 3682</strain>
    </source>
</reference>
<comment type="caution">
    <text evidence="2">The sequence shown here is derived from an EMBL/GenBank/DDBJ whole genome shotgun (WGS) entry which is preliminary data.</text>
</comment>
<dbReference type="PANTHER" id="PTHR30134">
    <property type="entry name" value="HYDROGENASE PROTEIN ASSEMBLY PROTEIN, NICKEL CHAPERONE"/>
    <property type="match status" value="1"/>
</dbReference>
<dbReference type="SUPFAM" id="SSF52540">
    <property type="entry name" value="P-loop containing nucleoside triphosphate hydrolases"/>
    <property type="match status" value="1"/>
</dbReference>
<evidence type="ECO:0000259" key="1">
    <source>
        <dbReference type="Pfam" id="PF02492"/>
    </source>
</evidence>
<dbReference type="InterPro" id="IPR003495">
    <property type="entry name" value="CobW/HypB/UreG_nucleotide-bd"/>
</dbReference>
<proteinExistence type="predicted"/>
<dbReference type="Pfam" id="PF02492">
    <property type="entry name" value="cobW"/>
    <property type="match status" value="1"/>
</dbReference>
<accession>A0ABR7T4B0</accession>
<dbReference type="RefSeq" id="WP_188041065.1">
    <property type="nucleotide sequence ID" value="NZ_JACVHF010000016.1"/>
</dbReference>
<keyword evidence="3" id="KW-1185">Reference proteome</keyword>
<sequence length="236" mass="26059">MKLLVIAGPPSAGKTALTKQIVRRFKDEMKIAYLKIDVVKAFEDVELSREFDILTKKVYSGDLCPDHAGVMVLGDAVEWADRNKADLFIVESAGLCLRCSPYLNQGLGIIVLSSISGIHAPEKMGAMVALADIAVVTKIDLVSQAEREVFIQKIKEVHPHIGLMETNALQGTSLQRLYQFIEKSEDIDKNHLVLKGSPPIGTCTICIGKKEIGWDHHFGVIKKLDGQIADYLYRGE</sequence>
<dbReference type="EMBL" id="JACVHF010000016">
    <property type="protein sequence ID" value="MBC9785614.1"/>
    <property type="molecule type" value="Genomic_DNA"/>
</dbReference>
<dbReference type="InterPro" id="IPR027417">
    <property type="entry name" value="P-loop_NTPase"/>
</dbReference>
<dbReference type="Gene3D" id="3.40.50.300">
    <property type="entry name" value="P-loop containing nucleotide triphosphate hydrolases"/>
    <property type="match status" value="1"/>
</dbReference>
<name>A0ABR7T4B0_HELCL</name>
<evidence type="ECO:0000313" key="3">
    <source>
        <dbReference type="Proteomes" id="UP000617402"/>
    </source>
</evidence>
<dbReference type="PANTHER" id="PTHR30134:SF1">
    <property type="entry name" value="COBW_HYPB_UREG NUCLEOTIDE-BINDING DOMAIN-CONTAINING PROTEIN"/>
    <property type="match status" value="1"/>
</dbReference>
<protein>
    <submittedName>
        <fullName evidence="2">Cobalamin biosynthesis protein</fullName>
    </submittedName>
</protein>
<gene>
    <name evidence="2" type="ORF">H1S01_14060</name>
</gene>